<dbReference type="Proteomes" id="UP001178461">
    <property type="component" value="Chromosome 13"/>
</dbReference>
<keyword evidence="1" id="KW-0472">Membrane</keyword>
<keyword evidence="1" id="KW-0812">Transmembrane</keyword>
<dbReference type="Gene3D" id="2.60.40.10">
    <property type="entry name" value="Immunoglobulins"/>
    <property type="match status" value="1"/>
</dbReference>
<dbReference type="SUPFAM" id="SSF48726">
    <property type="entry name" value="Immunoglobulin"/>
    <property type="match status" value="1"/>
</dbReference>
<evidence type="ECO:0000313" key="5">
    <source>
        <dbReference type="Proteomes" id="UP001178461"/>
    </source>
</evidence>
<protein>
    <submittedName>
        <fullName evidence="4">Receptor 5</fullName>
    </submittedName>
</protein>
<dbReference type="AlphaFoldDB" id="A0AA35L8U5"/>
<dbReference type="InterPro" id="IPR013783">
    <property type="entry name" value="Ig-like_fold"/>
</dbReference>
<evidence type="ECO:0000256" key="2">
    <source>
        <dbReference type="SAM" id="SignalP"/>
    </source>
</evidence>
<name>A0AA35L8U5_9SAUR</name>
<proteinExistence type="predicted"/>
<accession>A0AA35L8U5</accession>
<organism evidence="4 5">
    <name type="scientific">Podarcis lilfordi</name>
    <name type="common">Lilford's wall lizard</name>
    <dbReference type="NCBI Taxonomy" id="74358"/>
    <lineage>
        <taxon>Eukaryota</taxon>
        <taxon>Metazoa</taxon>
        <taxon>Chordata</taxon>
        <taxon>Craniata</taxon>
        <taxon>Vertebrata</taxon>
        <taxon>Euteleostomi</taxon>
        <taxon>Lepidosauria</taxon>
        <taxon>Squamata</taxon>
        <taxon>Bifurcata</taxon>
        <taxon>Unidentata</taxon>
        <taxon>Episquamata</taxon>
        <taxon>Laterata</taxon>
        <taxon>Lacertibaenia</taxon>
        <taxon>Lacertidae</taxon>
        <taxon>Podarcis</taxon>
    </lineage>
</organism>
<reference evidence="4" key="1">
    <citation type="submission" date="2022-12" db="EMBL/GenBank/DDBJ databases">
        <authorList>
            <person name="Alioto T."/>
            <person name="Alioto T."/>
            <person name="Gomez Garrido J."/>
        </authorList>
    </citation>
    <scope>NUCLEOTIDE SEQUENCE</scope>
</reference>
<feature type="domain" description="Ig-like" evidence="3">
    <location>
        <begin position="77"/>
        <end position="160"/>
    </location>
</feature>
<dbReference type="InterPro" id="IPR007110">
    <property type="entry name" value="Ig-like_dom"/>
</dbReference>
<keyword evidence="4" id="KW-0675">Receptor</keyword>
<keyword evidence="5" id="KW-1185">Reference proteome</keyword>
<dbReference type="PROSITE" id="PS50835">
    <property type="entry name" value="IG_LIKE"/>
    <property type="match status" value="1"/>
</dbReference>
<dbReference type="EMBL" id="OX395138">
    <property type="protein sequence ID" value="CAI5791433.1"/>
    <property type="molecule type" value="Genomic_DNA"/>
</dbReference>
<evidence type="ECO:0000256" key="1">
    <source>
        <dbReference type="SAM" id="Phobius"/>
    </source>
</evidence>
<dbReference type="InterPro" id="IPR036179">
    <property type="entry name" value="Ig-like_dom_sf"/>
</dbReference>
<feature type="chain" id="PRO_5041373284" evidence="2">
    <location>
        <begin position="23"/>
        <end position="289"/>
    </location>
</feature>
<sequence>MEFAALVTVSFLVLSWMVPTGGYLTVPPPPAPRLTTSPANTTFVRGEKVQFICHRPEGHKGEWFYFFKADKHDFPLPATLSLNPLNPVHTHGEQITLLCSVPDGREAAGYTFYKELQGQASEELPRNELMIPHKALRVGEDTAGNYSCAYSIRLENKEIQSPRSNIISVVMEDSSPSPGPSLLYACLAVPFVILMISFAFYCRWKKTGAVKCWGKSELEEQEEAGPGGLGTLEPQTTPSQGSGATYALLPFCSAATSSGPVMENELQPVEEEGLLYSEILFPPNNRRRN</sequence>
<keyword evidence="1" id="KW-1133">Transmembrane helix</keyword>
<gene>
    <name evidence="4" type="ORF">PODLI_1B003291</name>
</gene>
<keyword evidence="2" id="KW-0732">Signal</keyword>
<feature type="signal peptide" evidence="2">
    <location>
        <begin position="1"/>
        <end position="22"/>
    </location>
</feature>
<evidence type="ECO:0000313" key="4">
    <source>
        <dbReference type="EMBL" id="CAI5791433.1"/>
    </source>
</evidence>
<feature type="transmembrane region" description="Helical" evidence="1">
    <location>
        <begin position="182"/>
        <end position="201"/>
    </location>
</feature>
<evidence type="ECO:0000259" key="3">
    <source>
        <dbReference type="PROSITE" id="PS50835"/>
    </source>
</evidence>